<organism evidence="4 5">
    <name type="scientific">Tepidibacter hydrothermalis</name>
    <dbReference type="NCBI Taxonomy" id="3036126"/>
    <lineage>
        <taxon>Bacteria</taxon>
        <taxon>Bacillati</taxon>
        <taxon>Bacillota</taxon>
        <taxon>Clostridia</taxon>
        <taxon>Peptostreptococcales</taxon>
        <taxon>Peptostreptococcaceae</taxon>
        <taxon>Tepidibacter</taxon>
    </lineage>
</organism>
<reference evidence="4 5" key="1">
    <citation type="submission" date="2023-03" db="EMBL/GenBank/DDBJ databases">
        <title>Complete genome sequence of Tepidibacter sp. SWIR-1, isolated from a deep-sea hydrothermal vent.</title>
        <authorList>
            <person name="Li X."/>
        </authorList>
    </citation>
    <scope>NUCLEOTIDE SEQUENCE [LARGE SCALE GENOMIC DNA]</scope>
    <source>
        <strain evidence="4 5">SWIR-1</strain>
    </source>
</reference>
<evidence type="ECO:0000259" key="3">
    <source>
        <dbReference type="Pfam" id="PF02581"/>
    </source>
</evidence>
<dbReference type="InterPro" id="IPR036206">
    <property type="entry name" value="ThiamineP_synth_sf"/>
</dbReference>
<evidence type="ECO:0000256" key="1">
    <source>
        <dbReference type="ARBA" id="ARBA00004948"/>
    </source>
</evidence>
<dbReference type="EMBL" id="CP120733">
    <property type="protein sequence ID" value="WFD12387.1"/>
    <property type="molecule type" value="Genomic_DNA"/>
</dbReference>
<comment type="pathway">
    <text evidence="1">Cofactor biosynthesis; thiamine diphosphate biosynthesis.</text>
</comment>
<protein>
    <submittedName>
        <fullName evidence="4">Thiamine phosphate synthase</fullName>
    </submittedName>
</protein>
<proteinExistence type="predicted"/>
<keyword evidence="5" id="KW-1185">Reference proteome</keyword>
<dbReference type="InterPro" id="IPR013785">
    <property type="entry name" value="Aldolase_TIM"/>
</dbReference>
<evidence type="ECO:0000256" key="2">
    <source>
        <dbReference type="ARBA" id="ARBA00022977"/>
    </source>
</evidence>
<dbReference type="PANTHER" id="PTHR20857:SF15">
    <property type="entry name" value="THIAMINE-PHOSPHATE SYNTHASE"/>
    <property type="match status" value="1"/>
</dbReference>
<evidence type="ECO:0000313" key="5">
    <source>
        <dbReference type="Proteomes" id="UP001222800"/>
    </source>
</evidence>
<dbReference type="CDD" id="cd00564">
    <property type="entry name" value="TMP_TenI"/>
    <property type="match status" value="1"/>
</dbReference>
<dbReference type="InterPro" id="IPR022998">
    <property type="entry name" value="ThiamineP_synth_TenI"/>
</dbReference>
<dbReference type="PANTHER" id="PTHR20857">
    <property type="entry name" value="THIAMINE-PHOSPHATE PYROPHOSPHORYLASE"/>
    <property type="match status" value="1"/>
</dbReference>
<feature type="domain" description="Thiamine phosphate synthase/TenI" evidence="3">
    <location>
        <begin position="2"/>
        <end position="178"/>
    </location>
</feature>
<sequence>MLHLVTNRKLIPDGNIFRVIEECVNAGIDSIILREKDLSYDELYNIAKEIKLIADKKSVPLIINGTLDVARDLKCHGFHTGFNCIKNKLPDFDGIIGVSIHSVEEAIQAQNLGANYIIAGHIFPTDCKKGLEPRGTDFIKKIKQNVEIPIICIGGINETNIKKVYESGSNGVAVMSSIMKSDNIYNTVHNLK</sequence>
<accession>A0ABY8EKD6</accession>
<dbReference type="Gene3D" id="3.20.20.70">
    <property type="entry name" value="Aldolase class I"/>
    <property type="match status" value="1"/>
</dbReference>
<name>A0ABY8EKD6_9FIRM</name>
<dbReference type="Proteomes" id="UP001222800">
    <property type="component" value="Chromosome"/>
</dbReference>
<evidence type="ECO:0000313" key="4">
    <source>
        <dbReference type="EMBL" id="WFD12387.1"/>
    </source>
</evidence>
<dbReference type="SUPFAM" id="SSF51391">
    <property type="entry name" value="Thiamin phosphate synthase"/>
    <property type="match status" value="1"/>
</dbReference>
<keyword evidence="2" id="KW-0784">Thiamine biosynthesis</keyword>
<dbReference type="Pfam" id="PF02581">
    <property type="entry name" value="TMP-TENI"/>
    <property type="match status" value="1"/>
</dbReference>
<gene>
    <name evidence="4" type="ORF">P4S50_14170</name>
</gene>